<evidence type="ECO:0000313" key="14">
    <source>
        <dbReference type="Proteomes" id="UP000293291"/>
    </source>
</evidence>
<evidence type="ECO:0000256" key="3">
    <source>
        <dbReference type="ARBA" id="ARBA00012438"/>
    </source>
</evidence>
<dbReference type="PROSITE" id="PS50885">
    <property type="entry name" value="HAMP"/>
    <property type="match status" value="1"/>
</dbReference>
<dbReference type="InterPro" id="IPR004358">
    <property type="entry name" value="Sig_transdc_His_kin-like_C"/>
</dbReference>
<dbReference type="Pfam" id="PF02518">
    <property type="entry name" value="HATPase_c"/>
    <property type="match status" value="1"/>
</dbReference>
<evidence type="ECO:0000256" key="10">
    <source>
        <dbReference type="ARBA" id="ARBA00023136"/>
    </source>
</evidence>
<dbReference type="CDD" id="cd00075">
    <property type="entry name" value="HATPase"/>
    <property type="match status" value="1"/>
</dbReference>
<evidence type="ECO:0000256" key="1">
    <source>
        <dbReference type="ARBA" id="ARBA00000085"/>
    </source>
</evidence>
<evidence type="ECO:0000256" key="9">
    <source>
        <dbReference type="ARBA" id="ARBA00023012"/>
    </source>
</evidence>
<accession>A0A4Q2SEQ0</accession>
<keyword evidence="4" id="KW-0597">Phosphoprotein</keyword>
<sequence length="457" mass="47722">MNRPHVDVGLRTSVVVAFAVGALVLSTALALGTYFSARHYLVEQRERTALRQAYTDAALVRDNLLTSGAQVSEVLGAIAQPVGTTLVVERGGRRYSSSLDPEGEDAIGPFREAVLDGSVVVGWSDATTPHSVVVGVPLAEADASYYEVAVAGELDATLTTLQVALAICAALTTIGGALLGRAASRRVLAPLDQVTTVAVRVSAGDLDARLPPTSDPDLAALVGAFNHMVEALRERIEHDARFAADVSHELRTPVTTLTTSLSLLQSSQGLPPASREAVDLMAAELDRFTRALRDLLLLGRLDAAVADSDPVTIEIGDAVTQALRACGKEPGLLVAGEASRTPVRVVRPTLVGALANLIANADMHGGGLTGVRVVGRGRFVDVLVEDQGPGVAEADRERVFERFARAGGRKPGSGSGLGLSIVERGIRNQGGSVWCMSGRDVGACFVVRLPVAQEVVA</sequence>
<reference evidence="13 14" key="1">
    <citation type="submission" date="2019-01" db="EMBL/GenBank/DDBJ databases">
        <title>Novel species of Nocardioides.</title>
        <authorList>
            <person name="Liu Q."/>
            <person name="Xin Y.-H."/>
        </authorList>
    </citation>
    <scope>NUCLEOTIDE SEQUENCE [LARGE SCALE GENOMIC DNA]</scope>
    <source>
        <strain evidence="13 14">CGMCC 4.6875</strain>
    </source>
</reference>
<dbReference type="InterPro" id="IPR003594">
    <property type="entry name" value="HATPase_dom"/>
</dbReference>
<dbReference type="Gene3D" id="6.10.340.10">
    <property type="match status" value="1"/>
</dbReference>
<comment type="subcellular location">
    <subcellularLocation>
        <location evidence="2">Cell membrane</location>
    </subcellularLocation>
</comment>
<dbReference type="InterPro" id="IPR036890">
    <property type="entry name" value="HATPase_C_sf"/>
</dbReference>
<evidence type="ECO:0000259" key="11">
    <source>
        <dbReference type="PROSITE" id="PS50109"/>
    </source>
</evidence>
<dbReference type="InterPro" id="IPR050428">
    <property type="entry name" value="TCS_sensor_his_kinase"/>
</dbReference>
<evidence type="ECO:0000256" key="4">
    <source>
        <dbReference type="ARBA" id="ARBA00022553"/>
    </source>
</evidence>
<evidence type="ECO:0000256" key="5">
    <source>
        <dbReference type="ARBA" id="ARBA00022679"/>
    </source>
</evidence>
<dbReference type="CDD" id="cd06225">
    <property type="entry name" value="HAMP"/>
    <property type="match status" value="1"/>
</dbReference>
<keyword evidence="6" id="KW-0812">Transmembrane</keyword>
<dbReference type="OrthoDB" id="5242752at2"/>
<dbReference type="GO" id="GO:0000155">
    <property type="term" value="F:phosphorelay sensor kinase activity"/>
    <property type="evidence" value="ECO:0007669"/>
    <property type="project" value="InterPro"/>
</dbReference>
<evidence type="ECO:0000256" key="8">
    <source>
        <dbReference type="ARBA" id="ARBA00022989"/>
    </source>
</evidence>
<dbReference type="InterPro" id="IPR003661">
    <property type="entry name" value="HisK_dim/P_dom"/>
</dbReference>
<dbReference type="SUPFAM" id="SSF158472">
    <property type="entry name" value="HAMP domain-like"/>
    <property type="match status" value="1"/>
</dbReference>
<keyword evidence="9" id="KW-0902">Two-component regulatory system</keyword>
<keyword evidence="10" id="KW-0472">Membrane</keyword>
<dbReference type="Gene3D" id="3.30.565.10">
    <property type="entry name" value="Histidine kinase-like ATPase, C-terminal domain"/>
    <property type="match status" value="1"/>
</dbReference>
<keyword evidence="8" id="KW-1133">Transmembrane helix</keyword>
<dbReference type="InterPro" id="IPR003660">
    <property type="entry name" value="HAMP_dom"/>
</dbReference>
<dbReference type="SMART" id="SM00304">
    <property type="entry name" value="HAMP"/>
    <property type="match status" value="1"/>
</dbReference>
<proteinExistence type="predicted"/>
<feature type="domain" description="Histidine kinase" evidence="11">
    <location>
        <begin position="245"/>
        <end position="453"/>
    </location>
</feature>
<protein>
    <recommendedName>
        <fullName evidence="3">histidine kinase</fullName>
        <ecNumber evidence="3">2.7.13.3</ecNumber>
    </recommendedName>
</protein>
<evidence type="ECO:0000256" key="7">
    <source>
        <dbReference type="ARBA" id="ARBA00022777"/>
    </source>
</evidence>
<keyword evidence="7" id="KW-0418">Kinase</keyword>
<dbReference type="SMART" id="SM00387">
    <property type="entry name" value="HATPase_c"/>
    <property type="match status" value="1"/>
</dbReference>
<dbReference type="CDD" id="cd00082">
    <property type="entry name" value="HisKA"/>
    <property type="match status" value="1"/>
</dbReference>
<dbReference type="EMBL" id="SDWU01000005">
    <property type="protein sequence ID" value="RYC03493.1"/>
    <property type="molecule type" value="Genomic_DNA"/>
</dbReference>
<dbReference type="AlphaFoldDB" id="A0A4Q2SEQ0"/>
<evidence type="ECO:0000259" key="12">
    <source>
        <dbReference type="PROSITE" id="PS50885"/>
    </source>
</evidence>
<evidence type="ECO:0000256" key="2">
    <source>
        <dbReference type="ARBA" id="ARBA00004236"/>
    </source>
</evidence>
<dbReference type="PANTHER" id="PTHR45436:SF5">
    <property type="entry name" value="SENSOR HISTIDINE KINASE TRCS"/>
    <property type="match status" value="1"/>
</dbReference>
<dbReference type="SMART" id="SM00388">
    <property type="entry name" value="HisKA"/>
    <property type="match status" value="1"/>
</dbReference>
<comment type="catalytic activity">
    <reaction evidence="1">
        <text>ATP + protein L-histidine = ADP + protein N-phospho-L-histidine.</text>
        <dbReference type="EC" id="2.7.13.3"/>
    </reaction>
</comment>
<evidence type="ECO:0000256" key="6">
    <source>
        <dbReference type="ARBA" id="ARBA00022692"/>
    </source>
</evidence>
<evidence type="ECO:0000313" key="13">
    <source>
        <dbReference type="EMBL" id="RYC03493.1"/>
    </source>
</evidence>
<dbReference type="EC" id="2.7.13.3" evidence="3"/>
<dbReference type="InterPro" id="IPR036097">
    <property type="entry name" value="HisK_dim/P_sf"/>
</dbReference>
<keyword evidence="14" id="KW-1185">Reference proteome</keyword>
<organism evidence="13 14">
    <name type="scientific">Nocardioides ganghwensis</name>
    <dbReference type="NCBI Taxonomy" id="252230"/>
    <lineage>
        <taxon>Bacteria</taxon>
        <taxon>Bacillati</taxon>
        <taxon>Actinomycetota</taxon>
        <taxon>Actinomycetes</taxon>
        <taxon>Propionibacteriales</taxon>
        <taxon>Nocardioidaceae</taxon>
        <taxon>Nocardioides</taxon>
    </lineage>
</organism>
<name>A0A4Q2SEQ0_9ACTN</name>
<dbReference type="SUPFAM" id="SSF55874">
    <property type="entry name" value="ATPase domain of HSP90 chaperone/DNA topoisomerase II/histidine kinase"/>
    <property type="match status" value="1"/>
</dbReference>
<dbReference type="Proteomes" id="UP000293291">
    <property type="component" value="Unassembled WGS sequence"/>
</dbReference>
<dbReference type="Pfam" id="PF00672">
    <property type="entry name" value="HAMP"/>
    <property type="match status" value="1"/>
</dbReference>
<dbReference type="Pfam" id="PF00512">
    <property type="entry name" value="HisKA"/>
    <property type="match status" value="1"/>
</dbReference>
<comment type="caution">
    <text evidence="13">The sequence shown here is derived from an EMBL/GenBank/DDBJ whole genome shotgun (WGS) entry which is preliminary data.</text>
</comment>
<gene>
    <name evidence="13" type="ORF">EUA07_05770</name>
</gene>
<dbReference type="PRINTS" id="PR00344">
    <property type="entry name" value="BCTRLSENSOR"/>
</dbReference>
<keyword evidence="5" id="KW-0808">Transferase</keyword>
<dbReference type="GO" id="GO:0005886">
    <property type="term" value="C:plasma membrane"/>
    <property type="evidence" value="ECO:0007669"/>
    <property type="project" value="UniProtKB-SubCell"/>
</dbReference>
<dbReference type="Gene3D" id="1.10.287.130">
    <property type="match status" value="1"/>
</dbReference>
<dbReference type="SUPFAM" id="SSF47384">
    <property type="entry name" value="Homodimeric domain of signal transducing histidine kinase"/>
    <property type="match status" value="1"/>
</dbReference>
<dbReference type="PROSITE" id="PS50109">
    <property type="entry name" value="HIS_KIN"/>
    <property type="match status" value="1"/>
</dbReference>
<dbReference type="RefSeq" id="WP_129454048.1">
    <property type="nucleotide sequence ID" value="NZ_JACXYX010000008.1"/>
</dbReference>
<dbReference type="InterPro" id="IPR005467">
    <property type="entry name" value="His_kinase_dom"/>
</dbReference>
<dbReference type="PANTHER" id="PTHR45436">
    <property type="entry name" value="SENSOR HISTIDINE KINASE YKOH"/>
    <property type="match status" value="1"/>
</dbReference>
<feature type="domain" description="HAMP" evidence="12">
    <location>
        <begin position="185"/>
        <end position="237"/>
    </location>
</feature>